<dbReference type="AlphaFoldDB" id="G0UGP7"/>
<dbReference type="Gene3D" id="2.60.40.1180">
    <property type="entry name" value="Golgi alpha-mannosidase II"/>
    <property type="match status" value="1"/>
</dbReference>
<dbReference type="InterPro" id="IPR045857">
    <property type="entry name" value="O16G_dom_2"/>
</dbReference>
<sequence length="567" mass="66591">MMTMNEDRIKWWQKAVVYQVYPQSFQDSNNDGIGDLNGITYRLPYLKKLGVDVIWLNPIYMSPQVDNGYDISDYYEVNSDYGTLDDFKHLLDEAHHNGMKIILDLVVNHTSNQHNWFQQSKKSQDNEFSNYYIWKDPGEHGKLPNNWGATFGGPAWTYVPERKQYYLHSFAPEQPELNWEEPKLREAIYKMMRYWLEFGVDGFRMDVISLISKRQNFPDADDSYAYSKRYYAGTSNGPRVHEFLQEMNQKVLSDFDTLTVGETPNTNSDQAILYTDVERHELNMVFNFDHMHIDYGQRGKFDNKRFNLVDLKHVFTEWQNKLSNRGWNSLYWSNHDQPRAVTRFGSERFRVESAKTLGTVLHMLKGTPYIFQGEELGMTDAKFDSLNDYQDIETKNIINLYNQEGLNEDYIKEVAYLKSRDNARTPMPWTSESPYAGFSNKKPWIKMNPNYPTINVEKTLQDKNSVFYHYQRLIALRQTLPVVVEGKYTLYDESNEDVFTFTRTGNDGTVILIIASFSEHELTYSVPNQLVSDKKWQVLLNSSMHNVDFNKSLKLKPYQSIVFIKTN</sequence>
<dbReference type="InterPro" id="IPR006047">
    <property type="entry name" value="GH13_cat_dom"/>
</dbReference>
<name>G0UGP7_9LACO</name>
<accession>G0UGP7</accession>
<evidence type="ECO:0000256" key="1">
    <source>
        <dbReference type="ARBA" id="ARBA00008061"/>
    </source>
</evidence>
<dbReference type="CDD" id="cd11333">
    <property type="entry name" value="AmyAc_SI_OligoGlu_DGase"/>
    <property type="match status" value="1"/>
</dbReference>
<dbReference type="GO" id="GO:0009313">
    <property type="term" value="P:oligosaccharide catabolic process"/>
    <property type="evidence" value="ECO:0007669"/>
    <property type="project" value="TreeGrafter"/>
</dbReference>
<dbReference type="GO" id="GO:0004556">
    <property type="term" value="F:alpha-amylase activity"/>
    <property type="evidence" value="ECO:0007669"/>
    <property type="project" value="TreeGrafter"/>
</dbReference>
<evidence type="ECO:0000259" key="4">
    <source>
        <dbReference type="SMART" id="SM00642"/>
    </source>
</evidence>
<reference evidence="5" key="2">
    <citation type="submission" date="2011-07" db="EMBL/GenBank/DDBJ databases">
        <authorList>
            <person name="Franz C."/>
        </authorList>
    </citation>
    <scope>NUCLEOTIDE SEQUENCE</scope>
    <source>
        <strain evidence="5">Fsh4-2</strain>
    </source>
</reference>
<dbReference type="FunFam" id="3.20.20.80:FF:000064">
    <property type="entry name" value="Oligo-1,6-glucosidase"/>
    <property type="match status" value="1"/>
</dbReference>
<keyword evidence="2" id="KW-0378">Hydrolase</keyword>
<dbReference type="Gene3D" id="3.90.400.10">
    <property type="entry name" value="Oligo-1,6-glucosidase, Domain 2"/>
    <property type="match status" value="1"/>
</dbReference>
<evidence type="ECO:0000313" key="5">
    <source>
        <dbReference type="EMBL" id="CCC56938.1"/>
    </source>
</evidence>
<gene>
    <name evidence="5" type="ORF">WT2_00941</name>
</gene>
<feature type="domain" description="Glycosyl hydrolase family 13 catalytic" evidence="4">
    <location>
        <begin position="19"/>
        <end position="424"/>
    </location>
</feature>
<proteinExistence type="inferred from homology"/>
<dbReference type="PANTHER" id="PTHR10357">
    <property type="entry name" value="ALPHA-AMYLASE FAMILY MEMBER"/>
    <property type="match status" value="1"/>
</dbReference>
<dbReference type="SUPFAM" id="SSF51445">
    <property type="entry name" value="(Trans)glycosidases"/>
    <property type="match status" value="1"/>
</dbReference>
<dbReference type="SMART" id="SM00642">
    <property type="entry name" value="Aamy"/>
    <property type="match status" value="1"/>
</dbReference>
<dbReference type="InterPro" id="IPR017853">
    <property type="entry name" value="GH"/>
</dbReference>
<dbReference type="Pfam" id="PF00128">
    <property type="entry name" value="Alpha-amylase"/>
    <property type="match status" value="1"/>
</dbReference>
<dbReference type="NCBIfam" id="NF008183">
    <property type="entry name" value="PRK10933.1"/>
    <property type="match status" value="1"/>
</dbReference>
<dbReference type="Gene3D" id="3.20.20.80">
    <property type="entry name" value="Glycosidases"/>
    <property type="match status" value="1"/>
</dbReference>
<organism evidence="5">
    <name type="scientific">Weissella thailandensis fsh4-2</name>
    <dbReference type="NCBI Taxonomy" id="1056112"/>
    <lineage>
        <taxon>Bacteria</taxon>
        <taxon>Bacillati</taxon>
        <taxon>Bacillota</taxon>
        <taxon>Bacilli</taxon>
        <taxon>Lactobacillales</taxon>
        <taxon>Lactobacillaceae</taxon>
        <taxon>Weissella</taxon>
    </lineage>
</organism>
<evidence type="ECO:0000256" key="2">
    <source>
        <dbReference type="ARBA" id="ARBA00022801"/>
    </source>
</evidence>
<dbReference type="PANTHER" id="PTHR10357:SF184">
    <property type="entry name" value="OLIGO-1,6-GLUCOSIDASE 1"/>
    <property type="match status" value="1"/>
</dbReference>
<evidence type="ECO:0000256" key="3">
    <source>
        <dbReference type="ARBA" id="ARBA00023295"/>
    </source>
</evidence>
<keyword evidence="3" id="KW-0326">Glycosidase</keyword>
<protein>
    <submittedName>
        <fullName evidence="5">Oligo-1,6-glucosidase</fullName>
    </submittedName>
</protein>
<dbReference type="InterPro" id="IPR013780">
    <property type="entry name" value="Glyco_hydro_b"/>
</dbReference>
<reference evidence="5" key="1">
    <citation type="journal article" date="2011" name="J. Bacteriol.">
        <title>Genome Sequence of Weissella thailandensis fsh4-2.</title>
        <authorList>
            <person name="Benomar N."/>
            <person name="Abriouel H."/>
            <person name="Lee H."/>
            <person name="Cho G.S."/>
            <person name="Huch M."/>
            <person name="Pulido R.P."/>
            <person name="Holzapfel W.H."/>
            <person name="Galvez A."/>
            <person name="Franz C.M."/>
        </authorList>
    </citation>
    <scope>NUCLEOTIDE SEQUENCE</scope>
    <source>
        <strain evidence="5">Fsh4-2</strain>
    </source>
</reference>
<comment type="similarity">
    <text evidence="1">Belongs to the glycosyl hydrolase 13 family.</text>
</comment>
<dbReference type="FunFam" id="3.90.400.10:FF:000002">
    <property type="entry name" value="Sucrose isomerase"/>
    <property type="match status" value="1"/>
</dbReference>
<dbReference type="SUPFAM" id="SSF51011">
    <property type="entry name" value="Glycosyl hydrolase domain"/>
    <property type="match status" value="1"/>
</dbReference>
<dbReference type="EMBL" id="HE575158">
    <property type="protein sequence ID" value="CCC56938.1"/>
    <property type="molecule type" value="Genomic_DNA"/>
</dbReference>